<reference evidence="1 2" key="1">
    <citation type="submission" date="2021-05" db="EMBL/GenBank/DDBJ databases">
        <title>Genome Assembly of Synthetic Allotetraploid Brassica napus Reveals Homoeologous Exchanges between Subgenomes.</title>
        <authorList>
            <person name="Davis J.T."/>
        </authorList>
    </citation>
    <scope>NUCLEOTIDE SEQUENCE [LARGE SCALE GENOMIC DNA]</scope>
    <source>
        <strain evidence="2">cv. Da-Ae</strain>
        <tissue evidence="1">Seedling</tissue>
    </source>
</reference>
<keyword evidence="2" id="KW-1185">Reference proteome</keyword>
<name>A0ABQ7XSW5_BRANA</name>
<feature type="non-terminal residue" evidence="1">
    <location>
        <position position="1"/>
    </location>
</feature>
<dbReference type="EMBL" id="JAGKQM010000019">
    <property type="protein sequence ID" value="KAH0859023.1"/>
    <property type="molecule type" value="Genomic_DNA"/>
</dbReference>
<proteinExistence type="predicted"/>
<sequence length="188" mass="21290">WGTRFACEKIKKATPEFEKIKKSLGNTFASAGNLYLNSTPATNFTLTLPSKSSQAVQQERFSRMDKINNLCQLENSTCSSPALMSSSDSWGPPTKWIVMQQEVGQIRHFPSVQQMCFSQCDWGYQVRSVYPYKYLKVKPILHICSHLSPSLSRFHVDLPVMTATIVPCLWEMIKLTKKDVSAMATKMP</sequence>
<dbReference type="Proteomes" id="UP000824890">
    <property type="component" value="Unassembled WGS sequence"/>
</dbReference>
<organism evidence="1 2">
    <name type="scientific">Brassica napus</name>
    <name type="common">Rape</name>
    <dbReference type="NCBI Taxonomy" id="3708"/>
    <lineage>
        <taxon>Eukaryota</taxon>
        <taxon>Viridiplantae</taxon>
        <taxon>Streptophyta</taxon>
        <taxon>Embryophyta</taxon>
        <taxon>Tracheophyta</taxon>
        <taxon>Spermatophyta</taxon>
        <taxon>Magnoliopsida</taxon>
        <taxon>eudicotyledons</taxon>
        <taxon>Gunneridae</taxon>
        <taxon>Pentapetalae</taxon>
        <taxon>rosids</taxon>
        <taxon>malvids</taxon>
        <taxon>Brassicales</taxon>
        <taxon>Brassicaceae</taxon>
        <taxon>Brassiceae</taxon>
        <taxon>Brassica</taxon>
    </lineage>
</organism>
<evidence type="ECO:0000313" key="1">
    <source>
        <dbReference type="EMBL" id="KAH0859023.1"/>
    </source>
</evidence>
<protein>
    <submittedName>
        <fullName evidence="1">Uncharacterized protein</fullName>
    </submittedName>
</protein>
<accession>A0ABQ7XSW5</accession>
<evidence type="ECO:0000313" key="2">
    <source>
        <dbReference type="Proteomes" id="UP000824890"/>
    </source>
</evidence>
<gene>
    <name evidence="1" type="ORF">HID58_087284</name>
</gene>
<comment type="caution">
    <text evidence="1">The sequence shown here is derived from an EMBL/GenBank/DDBJ whole genome shotgun (WGS) entry which is preliminary data.</text>
</comment>